<reference evidence="1 2" key="1">
    <citation type="submission" date="2019-12" db="EMBL/GenBank/DDBJ databases">
        <authorList>
            <person name="Kun Z."/>
        </authorList>
    </citation>
    <scope>NUCLEOTIDE SEQUENCE [LARGE SCALE GENOMIC DNA]</scope>
    <source>
        <strain evidence="1 2">YIM 123512</strain>
    </source>
</reference>
<organism evidence="1 2">
    <name type="scientific">Nocardioides flavescens</name>
    <dbReference type="NCBI Taxonomy" id="2691959"/>
    <lineage>
        <taxon>Bacteria</taxon>
        <taxon>Bacillati</taxon>
        <taxon>Actinomycetota</taxon>
        <taxon>Actinomycetes</taxon>
        <taxon>Propionibacteriales</taxon>
        <taxon>Nocardioidaceae</taxon>
        <taxon>Nocardioides</taxon>
    </lineage>
</organism>
<dbReference type="Proteomes" id="UP000473325">
    <property type="component" value="Unassembled WGS sequence"/>
</dbReference>
<gene>
    <name evidence="1" type="ORF">GRQ65_11255</name>
</gene>
<dbReference type="RefSeq" id="WP_160878062.1">
    <property type="nucleotide sequence ID" value="NZ_WUEK01000006.1"/>
</dbReference>
<sequence>MSTVVSTVVGPAPVPVAASLSEQLAELDRLEGLARESARTVAGRRLALERARAAVPDRGRFLTARLYPGTLTDAR</sequence>
<evidence type="ECO:0000313" key="2">
    <source>
        <dbReference type="Proteomes" id="UP000473325"/>
    </source>
</evidence>
<keyword evidence="2" id="KW-1185">Reference proteome</keyword>
<dbReference type="AlphaFoldDB" id="A0A6L7ETU7"/>
<proteinExistence type="predicted"/>
<accession>A0A6L7ETU7</accession>
<comment type="caution">
    <text evidence="1">The sequence shown here is derived from an EMBL/GenBank/DDBJ whole genome shotgun (WGS) entry which is preliminary data.</text>
</comment>
<name>A0A6L7ETU7_9ACTN</name>
<evidence type="ECO:0000313" key="1">
    <source>
        <dbReference type="EMBL" id="MXG90130.1"/>
    </source>
</evidence>
<dbReference type="EMBL" id="WUEK01000006">
    <property type="protein sequence ID" value="MXG90130.1"/>
    <property type="molecule type" value="Genomic_DNA"/>
</dbReference>
<protein>
    <submittedName>
        <fullName evidence="1">Uncharacterized protein</fullName>
    </submittedName>
</protein>